<reference evidence="6 7" key="1">
    <citation type="submission" date="2019-03" db="EMBL/GenBank/DDBJ databases">
        <title>Genomic Encyclopedia of Type Strains, Phase IV (KMG-IV): sequencing the most valuable type-strain genomes for metagenomic binning, comparative biology and taxonomic classification.</title>
        <authorList>
            <person name="Goeker M."/>
        </authorList>
    </citation>
    <scope>NUCLEOTIDE SEQUENCE [LARGE SCALE GENOMIC DNA]</scope>
    <source>
        <strain evidence="6 7">DSM 45361</strain>
    </source>
</reference>
<keyword evidence="2" id="KW-0326">Glycosidase</keyword>
<dbReference type="GO" id="GO:0000272">
    <property type="term" value="P:polysaccharide catabolic process"/>
    <property type="evidence" value="ECO:0007669"/>
    <property type="project" value="UniProtKB-KW"/>
</dbReference>
<dbReference type="Pfam" id="PF00041">
    <property type="entry name" value="fn3"/>
    <property type="match status" value="1"/>
</dbReference>
<dbReference type="InterPro" id="IPR036116">
    <property type="entry name" value="FN3_sf"/>
</dbReference>
<dbReference type="PROSITE" id="PS50853">
    <property type="entry name" value="FN3"/>
    <property type="match status" value="1"/>
</dbReference>
<dbReference type="GO" id="GO:0016798">
    <property type="term" value="F:hydrolase activity, acting on glycosyl bonds"/>
    <property type="evidence" value="ECO:0007669"/>
    <property type="project" value="UniProtKB-KW"/>
</dbReference>
<keyword evidence="1" id="KW-0677">Repeat</keyword>
<dbReference type="SMART" id="SM00060">
    <property type="entry name" value="FN3"/>
    <property type="match status" value="2"/>
</dbReference>
<keyword evidence="2" id="KW-0378">Hydrolase</keyword>
<dbReference type="CDD" id="cd00063">
    <property type="entry name" value="FN3"/>
    <property type="match status" value="1"/>
</dbReference>
<feature type="compositionally biased region" description="Low complexity" evidence="4">
    <location>
        <begin position="423"/>
        <end position="441"/>
    </location>
</feature>
<accession>A0A4R6SIY0</accession>
<name>A0A4R6SIY0_LABRH</name>
<protein>
    <submittedName>
        <fullName evidence="6">Fibronectin type III domain protein</fullName>
    </submittedName>
</protein>
<comment type="caution">
    <text evidence="6">The sequence shown here is derived from an EMBL/GenBank/DDBJ whole genome shotgun (WGS) entry which is preliminary data.</text>
</comment>
<feature type="domain" description="Fibronectin type-III" evidence="5">
    <location>
        <begin position="430"/>
        <end position="524"/>
    </location>
</feature>
<dbReference type="EMBL" id="SNXZ01000002">
    <property type="protein sequence ID" value="TDQ00958.1"/>
    <property type="molecule type" value="Genomic_DNA"/>
</dbReference>
<dbReference type="InterPro" id="IPR013783">
    <property type="entry name" value="Ig-like_fold"/>
</dbReference>
<dbReference type="InterPro" id="IPR050964">
    <property type="entry name" value="Striated_Muscle_Regulatory"/>
</dbReference>
<dbReference type="Proteomes" id="UP000295444">
    <property type="component" value="Unassembled WGS sequence"/>
</dbReference>
<organism evidence="6 7">
    <name type="scientific">Labedaea rhizosphaerae</name>
    <dbReference type="NCBI Taxonomy" id="598644"/>
    <lineage>
        <taxon>Bacteria</taxon>
        <taxon>Bacillati</taxon>
        <taxon>Actinomycetota</taxon>
        <taxon>Actinomycetes</taxon>
        <taxon>Pseudonocardiales</taxon>
        <taxon>Pseudonocardiaceae</taxon>
        <taxon>Labedaea</taxon>
    </lineage>
</organism>
<evidence type="ECO:0000313" key="7">
    <source>
        <dbReference type="Proteomes" id="UP000295444"/>
    </source>
</evidence>
<evidence type="ECO:0000256" key="2">
    <source>
        <dbReference type="ARBA" id="ARBA00023295"/>
    </source>
</evidence>
<evidence type="ECO:0000256" key="3">
    <source>
        <dbReference type="ARBA" id="ARBA00023326"/>
    </source>
</evidence>
<feature type="region of interest" description="Disordered" evidence="4">
    <location>
        <begin position="655"/>
        <end position="674"/>
    </location>
</feature>
<keyword evidence="3" id="KW-0119">Carbohydrate metabolism</keyword>
<feature type="compositionally biased region" description="Basic and acidic residues" evidence="4">
    <location>
        <begin position="390"/>
        <end position="419"/>
    </location>
</feature>
<keyword evidence="3" id="KW-0624">Polysaccharide degradation</keyword>
<dbReference type="Gene3D" id="2.60.40.10">
    <property type="entry name" value="Immunoglobulins"/>
    <property type="match status" value="1"/>
</dbReference>
<dbReference type="InterPro" id="IPR003961">
    <property type="entry name" value="FN3_dom"/>
</dbReference>
<dbReference type="AlphaFoldDB" id="A0A4R6SIY0"/>
<dbReference type="PANTHER" id="PTHR13817:SF166">
    <property type="entry name" value="NEURONAL IGCAM-RELATED"/>
    <property type="match status" value="1"/>
</dbReference>
<evidence type="ECO:0000256" key="4">
    <source>
        <dbReference type="SAM" id="MobiDB-lite"/>
    </source>
</evidence>
<keyword evidence="7" id="KW-1185">Reference proteome</keyword>
<feature type="region of interest" description="Disordered" evidence="4">
    <location>
        <begin position="308"/>
        <end position="441"/>
    </location>
</feature>
<dbReference type="PANTHER" id="PTHR13817">
    <property type="entry name" value="TITIN"/>
    <property type="match status" value="1"/>
</dbReference>
<gene>
    <name evidence="6" type="ORF">EV186_102824</name>
</gene>
<dbReference type="SUPFAM" id="SSF82171">
    <property type="entry name" value="DPP6 N-terminal domain-like"/>
    <property type="match status" value="1"/>
</dbReference>
<sequence length="713" mass="73195">MASTAVHRRRLRRVPTALVVIGAVAALAAAITGAAVPLPALGFVSPGHWVYSTILRAAVHVDGATGSIDASVPVNAAADSQVVQGESSGYVVDSGKVTVFGKSDLNVDGTIAAPAGEVPLAIEGEGGPYLVYRHSGKVTRLGDQPVAIPVGGPLTDPVLTADGTMWLLRKDNGRVCELLPGASTVSTCPAQAPAGHQGALSLLSGKPNYVDTTQGTLYSLGENGFGPAIGLGGPTGPHLKAADTDVSGRLALLDPDTHTLRLVDPNAPSAAPVVVHLPEKGEFDGPTAGGSIVAVVDRSTNTVLTYDGQGKERDHEVMPKEAGKPRLTKGDDNRVYVEGDKGTHVMVVGDDGAVDDVPLDHAPDRPSTQDPGKKLGVPEKPDVPVETPDPPDRDVRSQEPPPTHEQHAPPATERHEPPPSHEPPVVSASPPGAPGGVSATAGSASATVRWSGASANGAAVTGYHVTWRSSVGGGSRDVDGGSRSVTVSGLRNGVRYTFSVTAQNDAGRGAAASASVTPVGAASAPQVSALYDGEEGTALVSWKQPALGGGTLVHYTIDATGMAQRTSTGTSMLYTDLPHNGQAVTFTVRAMTSSGGKTVTGAAGSYTWPGDHGSATNITITRGPKNCPDHPDEPTCAQMHVVMTGFAPNTRYAITPHSSNDGYDAGDDHETTDSSGSVTFDTFQYYGVGDEVWVTARYDGNTIESNHMTWTAS</sequence>
<dbReference type="SUPFAM" id="SSF49265">
    <property type="entry name" value="Fibronectin type III"/>
    <property type="match status" value="1"/>
</dbReference>
<evidence type="ECO:0000259" key="5">
    <source>
        <dbReference type="PROSITE" id="PS50853"/>
    </source>
</evidence>
<evidence type="ECO:0000256" key="1">
    <source>
        <dbReference type="ARBA" id="ARBA00022737"/>
    </source>
</evidence>
<proteinExistence type="predicted"/>
<evidence type="ECO:0000313" key="6">
    <source>
        <dbReference type="EMBL" id="TDQ00958.1"/>
    </source>
</evidence>
<feature type="compositionally biased region" description="Basic and acidic residues" evidence="4">
    <location>
        <begin position="309"/>
        <end position="343"/>
    </location>
</feature>
<feature type="compositionally biased region" description="Basic and acidic residues" evidence="4">
    <location>
        <begin position="371"/>
        <end position="383"/>
    </location>
</feature>